<dbReference type="InterPro" id="IPR052345">
    <property type="entry name" value="Rad_response_metalloprotease"/>
</dbReference>
<dbReference type="InterPro" id="IPR010982">
    <property type="entry name" value="Lambda_DNA-bd_dom_sf"/>
</dbReference>
<dbReference type="PROSITE" id="PS50943">
    <property type="entry name" value="HTH_CROC1"/>
    <property type="match status" value="1"/>
</dbReference>
<comment type="similarity">
    <text evidence="1">Belongs to the short-chain fatty acyl-CoA assimilation regulator (ScfR) family.</text>
</comment>
<dbReference type="Gene3D" id="1.10.10.2910">
    <property type="match status" value="1"/>
</dbReference>
<sequence>MLIANNSKNKFNGKRLKSARKYREKSMSDLSKDIGVSRQTISQYEHGLISPQFEILMKIVNSLNFPKEYFYENNGIDIELGNTYFRASSRMSKKEENAQKEKTKIIGKIFSFLNEYIEFPELNIPNFEEEMEIEDMANKLREYWGLGSEPIKDIIYVLEKNGIIITSMNTRSKNIDAFSQQQNINGIKHFLIVLGNDKNSAVRRQFSVAHELGHIIMHDAFLDIEDLTKDELRSMEQDAHKFAAAFLLPKEKFIEDVSIYPTDLNYYKELKKKWRTSISAMLVRANQLEVITNSSYQTLMKKMSKLGWRMKEPLDDTLIVKEPTILKRAIDIILDNDILDEDEIVENLSDTGLTLNREEIEVLLGLDEGKLKSKKNNNNVIKMALKNR</sequence>
<dbReference type="CDD" id="cd00093">
    <property type="entry name" value="HTH_XRE"/>
    <property type="match status" value="1"/>
</dbReference>
<dbReference type="Pfam" id="PF06114">
    <property type="entry name" value="Peptidase_M78"/>
    <property type="match status" value="1"/>
</dbReference>
<dbReference type="RefSeq" id="WP_039260931.1">
    <property type="nucleotide sequence ID" value="NZ_JSWD01000045.1"/>
</dbReference>
<dbReference type="SMART" id="SM00530">
    <property type="entry name" value="HTH_XRE"/>
    <property type="match status" value="1"/>
</dbReference>
<evidence type="ECO:0000256" key="1">
    <source>
        <dbReference type="ARBA" id="ARBA00007227"/>
    </source>
</evidence>
<gene>
    <name evidence="3" type="ORF">DP131_12125</name>
</gene>
<evidence type="ECO:0000259" key="2">
    <source>
        <dbReference type="PROSITE" id="PS50943"/>
    </source>
</evidence>
<dbReference type="InterPro" id="IPR001387">
    <property type="entry name" value="Cro/C1-type_HTH"/>
</dbReference>
<reference evidence="3 4" key="1">
    <citation type="submission" date="2018-06" db="EMBL/GenBank/DDBJ databases">
        <title>Genome conservation of Clostridium tetani.</title>
        <authorList>
            <person name="Bruggemann H."/>
            <person name="Popoff M.R."/>
        </authorList>
    </citation>
    <scope>NUCLEOTIDE SEQUENCE [LARGE SCALE GENOMIC DNA]</scope>
    <source>
        <strain evidence="3 4">63.05</strain>
    </source>
</reference>
<evidence type="ECO:0000313" key="4">
    <source>
        <dbReference type="Proteomes" id="UP000290273"/>
    </source>
</evidence>
<dbReference type="EMBL" id="QMAU01000049">
    <property type="protein sequence ID" value="RXI52658.1"/>
    <property type="molecule type" value="Genomic_DNA"/>
</dbReference>
<accession>A0ABY0ELT4</accession>
<dbReference type="Pfam" id="PF01381">
    <property type="entry name" value="HTH_3"/>
    <property type="match status" value="1"/>
</dbReference>
<dbReference type="SUPFAM" id="SSF47413">
    <property type="entry name" value="lambda repressor-like DNA-binding domains"/>
    <property type="match status" value="1"/>
</dbReference>
<proteinExistence type="inferred from homology"/>
<evidence type="ECO:0000313" key="3">
    <source>
        <dbReference type="EMBL" id="RXI52658.1"/>
    </source>
</evidence>
<comment type="caution">
    <text evidence="3">The sequence shown here is derived from an EMBL/GenBank/DDBJ whole genome shotgun (WGS) entry which is preliminary data.</text>
</comment>
<dbReference type="Gene3D" id="1.10.260.40">
    <property type="entry name" value="lambda repressor-like DNA-binding domains"/>
    <property type="match status" value="1"/>
</dbReference>
<name>A0ABY0ELT4_CLOTA</name>
<dbReference type="InterPro" id="IPR010359">
    <property type="entry name" value="IrrE_HExxH"/>
</dbReference>
<protein>
    <submittedName>
        <fullName evidence="3">ImmA/IrrE family metallo-endopeptidase</fullName>
    </submittedName>
</protein>
<dbReference type="Proteomes" id="UP000290273">
    <property type="component" value="Unassembled WGS sequence"/>
</dbReference>
<organism evidence="3 4">
    <name type="scientific">Clostridium tetani</name>
    <dbReference type="NCBI Taxonomy" id="1513"/>
    <lineage>
        <taxon>Bacteria</taxon>
        <taxon>Bacillati</taxon>
        <taxon>Bacillota</taxon>
        <taxon>Clostridia</taxon>
        <taxon>Eubacteriales</taxon>
        <taxon>Clostridiaceae</taxon>
        <taxon>Clostridium</taxon>
    </lineage>
</organism>
<dbReference type="PANTHER" id="PTHR43236">
    <property type="entry name" value="ANTITOXIN HIGA1"/>
    <property type="match status" value="1"/>
</dbReference>
<dbReference type="PANTHER" id="PTHR43236:SF1">
    <property type="entry name" value="BLL7220 PROTEIN"/>
    <property type="match status" value="1"/>
</dbReference>
<feature type="domain" description="HTH cro/C1-type" evidence="2">
    <location>
        <begin position="16"/>
        <end position="70"/>
    </location>
</feature>